<proteinExistence type="predicted"/>
<accession>A0A9X2BUR6</accession>
<dbReference type="InterPro" id="IPR000073">
    <property type="entry name" value="AB_hydrolase_1"/>
</dbReference>
<gene>
    <name evidence="2" type="ORF">M0638_16055</name>
</gene>
<dbReference type="Pfam" id="PF00561">
    <property type="entry name" value="Abhydrolase_1"/>
    <property type="match status" value="1"/>
</dbReference>
<dbReference type="Gene3D" id="3.40.50.1820">
    <property type="entry name" value="alpha/beta hydrolase"/>
    <property type="match status" value="1"/>
</dbReference>
<organism evidence="2 3">
    <name type="scientific">Roseomonas acroporae</name>
    <dbReference type="NCBI Taxonomy" id="2937791"/>
    <lineage>
        <taxon>Bacteria</taxon>
        <taxon>Pseudomonadati</taxon>
        <taxon>Pseudomonadota</taxon>
        <taxon>Alphaproteobacteria</taxon>
        <taxon>Acetobacterales</taxon>
        <taxon>Roseomonadaceae</taxon>
        <taxon>Roseomonas</taxon>
    </lineage>
</organism>
<feature type="domain" description="AB hydrolase-1" evidence="1">
    <location>
        <begin position="34"/>
        <end position="258"/>
    </location>
</feature>
<dbReference type="PANTHER" id="PTHR43194">
    <property type="entry name" value="HYDROLASE ALPHA/BETA FOLD FAMILY"/>
    <property type="match status" value="1"/>
</dbReference>
<reference evidence="2" key="1">
    <citation type="submission" date="2022-04" db="EMBL/GenBank/DDBJ databases">
        <title>Roseomonas acroporae sp. nov., isolated from coral Acropora digitifera.</title>
        <authorList>
            <person name="Sun H."/>
        </authorList>
    </citation>
    <scope>NUCLEOTIDE SEQUENCE</scope>
    <source>
        <strain evidence="2">NAR14</strain>
    </source>
</reference>
<dbReference type="EMBL" id="JALPRX010000070">
    <property type="protein sequence ID" value="MCK8785893.1"/>
    <property type="molecule type" value="Genomic_DNA"/>
</dbReference>
<dbReference type="RefSeq" id="WP_248668012.1">
    <property type="nucleotide sequence ID" value="NZ_JALPRX010000070.1"/>
</dbReference>
<sequence>MAGWFPPAAGLPPPRRVATPRLAMLVAEGGKGQPVVFLHGLGWDHTLWNPTLARLAPRHRVVAADTRGHGGSDAPPGPYGIAQFAEDWAALLDALGVRGACLVGLSQGGMVAQALALARPDLVASLVLASTACRSHPAARENMEARIAAAEREGPAAAAEVAARSIFSEGWRAANPEALRRFLAWRTAMPMAPLNEAVRAAYGFDLRDRLPGLAVPTLVVAGAADTLTPPANSEEIAALIPGAALRLIPEAGHILPVEQPAAFAALLDGFLARHHPA</sequence>
<dbReference type="GO" id="GO:0016787">
    <property type="term" value="F:hydrolase activity"/>
    <property type="evidence" value="ECO:0007669"/>
    <property type="project" value="UniProtKB-KW"/>
</dbReference>
<evidence type="ECO:0000313" key="2">
    <source>
        <dbReference type="EMBL" id="MCK8785893.1"/>
    </source>
</evidence>
<dbReference type="Proteomes" id="UP001139516">
    <property type="component" value="Unassembled WGS sequence"/>
</dbReference>
<dbReference type="PRINTS" id="PR00412">
    <property type="entry name" value="EPOXHYDRLASE"/>
</dbReference>
<evidence type="ECO:0000313" key="3">
    <source>
        <dbReference type="Proteomes" id="UP001139516"/>
    </source>
</evidence>
<dbReference type="InterPro" id="IPR000639">
    <property type="entry name" value="Epox_hydrolase-like"/>
</dbReference>
<keyword evidence="2" id="KW-0378">Hydrolase</keyword>
<dbReference type="InterPro" id="IPR029058">
    <property type="entry name" value="AB_hydrolase_fold"/>
</dbReference>
<dbReference type="AlphaFoldDB" id="A0A9X2BUR6"/>
<protein>
    <submittedName>
        <fullName evidence="2">Alpha/beta hydrolase</fullName>
    </submittedName>
</protein>
<dbReference type="PANTHER" id="PTHR43194:SF2">
    <property type="entry name" value="PEROXISOMAL MEMBRANE PROTEIN LPX1"/>
    <property type="match status" value="1"/>
</dbReference>
<evidence type="ECO:0000259" key="1">
    <source>
        <dbReference type="Pfam" id="PF00561"/>
    </source>
</evidence>
<name>A0A9X2BUR6_9PROT</name>
<dbReference type="SUPFAM" id="SSF53474">
    <property type="entry name" value="alpha/beta-Hydrolases"/>
    <property type="match status" value="1"/>
</dbReference>
<keyword evidence="3" id="KW-1185">Reference proteome</keyword>
<dbReference type="PRINTS" id="PR00111">
    <property type="entry name" value="ABHYDROLASE"/>
</dbReference>
<dbReference type="InterPro" id="IPR050228">
    <property type="entry name" value="Carboxylesterase_BioH"/>
</dbReference>
<comment type="caution">
    <text evidence="2">The sequence shown here is derived from an EMBL/GenBank/DDBJ whole genome shotgun (WGS) entry which is preliminary data.</text>
</comment>